<reference evidence="4 5" key="1">
    <citation type="submission" date="2021-02" db="EMBL/GenBank/DDBJ databases">
        <title>Streptomyces spirodelae sp. nov., isolated from duckweed.</title>
        <authorList>
            <person name="Saimee Y."/>
            <person name="Duangmal K."/>
        </authorList>
    </citation>
    <scope>NUCLEOTIDE SEQUENCE [LARGE SCALE GENOMIC DNA]</scope>
    <source>
        <strain evidence="4 5">DW4-2</strain>
    </source>
</reference>
<feature type="domain" description="FAD/NAD(P)-binding" evidence="3">
    <location>
        <begin position="6"/>
        <end position="367"/>
    </location>
</feature>
<keyword evidence="1" id="KW-0560">Oxidoreductase</keyword>
<proteinExistence type="predicted"/>
<organism evidence="4 5">
    <name type="scientific">Streptomyces spirodelae</name>
    <dbReference type="NCBI Taxonomy" id="2812904"/>
    <lineage>
        <taxon>Bacteria</taxon>
        <taxon>Bacillati</taxon>
        <taxon>Actinomycetota</taxon>
        <taxon>Actinomycetes</taxon>
        <taxon>Kitasatosporales</taxon>
        <taxon>Streptomycetaceae</taxon>
        <taxon>Streptomyces</taxon>
    </lineage>
</organism>
<evidence type="ECO:0000313" key="5">
    <source>
        <dbReference type="Proteomes" id="UP001518976"/>
    </source>
</evidence>
<dbReference type="Gene3D" id="3.50.50.60">
    <property type="entry name" value="FAD/NAD(P)-binding domain"/>
    <property type="match status" value="3"/>
</dbReference>
<dbReference type="Pfam" id="PF07992">
    <property type="entry name" value="Pyr_redox_2"/>
    <property type="match status" value="1"/>
</dbReference>
<dbReference type="RefSeq" id="WP_209268509.1">
    <property type="nucleotide sequence ID" value="NZ_JAFFZN010000041.1"/>
</dbReference>
<dbReference type="PANTHER" id="PTHR42949">
    <property type="entry name" value="ANAEROBIC GLYCEROL-3-PHOSPHATE DEHYDROGENASE SUBUNIT B"/>
    <property type="match status" value="1"/>
</dbReference>
<dbReference type="InterPro" id="IPR041854">
    <property type="entry name" value="BFD-like_2Fe2S-bd_dom_sf"/>
</dbReference>
<dbReference type="PRINTS" id="PR00411">
    <property type="entry name" value="PNDRDTASEI"/>
</dbReference>
<dbReference type="Gene3D" id="1.10.10.1100">
    <property type="entry name" value="BFD-like [2Fe-2S]-binding domain"/>
    <property type="match status" value="1"/>
</dbReference>
<gene>
    <name evidence="4" type="ORF">JW592_30535</name>
</gene>
<evidence type="ECO:0000256" key="2">
    <source>
        <dbReference type="SAM" id="MobiDB-lite"/>
    </source>
</evidence>
<dbReference type="InterPro" id="IPR036188">
    <property type="entry name" value="FAD/NAD-bd_sf"/>
</dbReference>
<name>A0ABS3X353_9ACTN</name>
<dbReference type="PANTHER" id="PTHR42949:SF3">
    <property type="entry name" value="ANAEROBIC GLYCEROL-3-PHOSPHATE DEHYDROGENASE SUBUNIT B"/>
    <property type="match status" value="1"/>
</dbReference>
<dbReference type="EMBL" id="JAFFZN010000041">
    <property type="protein sequence ID" value="MBO8189751.1"/>
    <property type="molecule type" value="Genomic_DNA"/>
</dbReference>
<feature type="region of interest" description="Disordered" evidence="2">
    <location>
        <begin position="522"/>
        <end position="581"/>
    </location>
</feature>
<dbReference type="InterPro" id="IPR017224">
    <property type="entry name" value="Opine_Oxase_asu/HCN_bsu"/>
</dbReference>
<feature type="compositionally biased region" description="Basic and acidic residues" evidence="2">
    <location>
        <begin position="91"/>
        <end position="114"/>
    </location>
</feature>
<dbReference type="SUPFAM" id="SSF51905">
    <property type="entry name" value="FAD/NAD(P)-binding domain"/>
    <property type="match status" value="1"/>
</dbReference>
<accession>A0ABS3X353</accession>
<comment type="caution">
    <text evidence="4">The sequence shown here is derived from an EMBL/GenBank/DDBJ whole genome shotgun (WGS) entry which is preliminary data.</text>
</comment>
<evidence type="ECO:0000256" key="1">
    <source>
        <dbReference type="ARBA" id="ARBA00023002"/>
    </source>
</evidence>
<feature type="region of interest" description="Disordered" evidence="2">
    <location>
        <begin position="90"/>
        <end position="122"/>
    </location>
</feature>
<feature type="compositionally biased region" description="Polar residues" evidence="2">
    <location>
        <begin position="535"/>
        <end position="549"/>
    </location>
</feature>
<dbReference type="InterPro" id="IPR051691">
    <property type="entry name" value="Metab_Enz_Cyan_OpOx_G3PDH"/>
</dbReference>
<dbReference type="PIRSF" id="PIRSF037495">
    <property type="entry name" value="Opine_OX_OoxA/HcnB"/>
    <property type="match status" value="1"/>
</dbReference>
<evidence type="ECO:0000313" key="4">
    <source>
        <dbReference type="EMBL" id="MBO8189751.1"/>
    </source>
</evidence>
<sequence length="581" mass="61210">MTAARHVAVVGAGPAGLAAAHAALAAGARVTLIDSAEQPGGQYHRTLPEAYAAERPGELQHGWSAFERRRRQVLAHPRCTWLPETSVWALERPDQDGEGTERPGRLQERPDQARKRSVGAPPRLHLLCGGPVDGSGRTRRTLDADALVLATGAHDRVLPFPGWQLPGVYSAGAAQALAKGERVVVGDRVVVAGSGPFLLPVAASLLEAGSRVREVLEAGTPGTVARGWSGRPWELASQLGKAAELKDCAAALARHRVPYRLGRAVVEARGAGRVEEIVTARLRPDWSVVPGTERTVTVDALCVGHGFSPQLELPVAAGCALRGEQPGRGGTGEFVAVDDEQRTSVPCVFAAGEITGIAGAPAACAEGAVAGWTAAGGAPSVQPLRVLRRSRDQGRAFARRLARAHPVGAGWPGWLRLDTVVCRCEETDYRALCEAFTSAAESAPRVAKLGTRAGLGPCQARICGPTVTELRDRFAGRAADGPAERPADGLPAATPHRRPIAQPIRLGELASPAAALIDDEQHLPEGEQLGDASDQIPSDSKQRPSASDQTRTEDEQTRSRGEPTHIEGEQSHPDSEQESDS</sequence>
<protein>
    <submittedName>
        <fullName evidence="4">FAD-dependent oxidoreductase</fullName>
    </submittedName>
</protein>
<dbReference type="Proteomes" id="UP001518976">
    <property type="component" value="Unassembled WGS sequence"/>
</dbReference>
<keyword evidence="5" id="KW-1185">Reference proteome</keyword>
<evidence type="ECO:0000259" key="3">
    <source>
        <dbReference type="Pfam" id="PF07992"/>
    </source>
</evidence>
<dbReference type="InterPro" id="IPR023753">
    <property type="entry name" value="FAD/NAD-binding_dom"/>
</dbReference>
<feature type="compositionally biased region" description="Basic and acidic residues" evidence="2">
    <location>
        <begin position="550"/>
        <end position="575"/>
    </location>
</feature>
<dbReference type="PRINTS" id="PR00368">
    <property type="entry name" value="FADPNR"/>
</dbReference>